<dbReference type="GO" id="GO:0004339">
    <property type="term" value="F:glucan 1,4-alpha-glucosidase activity"/>
    <property type="evidence" value="ECO:0007669"/>
    <property type="project" value="UniProtKB-EC"/>
</dbReference>
<evidence type="ECO:0000256" key="5">
    <source>
        <dbReference type="ARBA" id="ARBA00023277"/>
    </source>
</evidence>
<dbReference type="SUPFAM" id="SSF48208">
    <property type="entry name" value="Six-hairpin glycosidases"/>
    <property type="match status" value="1"/>
</dbReference>
<dbReference type="RefSeq" id="XP_015467662.1">
    <property type="nucleotide sequence ID" value="XM_015611535.1"/>
</dbReference>
<protein>
    <recommendedName>
        <fullName evidence="3">glucan 1,4-alpha-glucosidase</fullName>
        <ecNumber evidence="3">3.2.1.3</ecNumber>
    </recommendedName>
    <alternativeName>
        <fullName evidence="9">1,4-alpha-D-glucan glucohydrolase</fullName>
    </alternativeName>
    <alternativeName>
        <fullName evidence="8">Glucan 1,4-alpha-glucosidase</fullName>
    </alternativeName>
</protein>
<evidence type="ECO:0000259" key="10">
    <source>
        <dbReference type="Pfam" id="PF00723"/>
    </source>
</evidence>
<gene>
    <name evidence="11" type="ORF">AC631_02705</name>
</gene>
<keyword evidence="6" id="KW-0326">Glycosidase</keyword>
<dbReference type="Pfam" id="PF00723">
    <property type="entry name" value="Glyco_hydro_15"/>
    <property type="match status" value="1"/>
</dbReference>
<dbReference type="InterPro" id="IPR012341">
    <property type="entry name" value="6hp_glycosidase-like_sf"/>
</dbReference>
<dbReference type="GO" id="GO:0000272">
    <property type="term" value="P:polysaccharide catabolic process"/>
    <property type="evidence" value="ECO:0007669"/>
    <property type="project" value="UniProtKB-KW"/>
</dbReference>
<dbReference type="InterPro" id="IPR000165">
    <property type="entry name" value="Glucoamylase"/>
</dbReference>
<dbReference type="Gene3D" id="1.50.10.10">
    <property type="match status" value="1"/>
</dbReference>
<dbReference type="PRINTS" id="PR00736">
    <property type="entry name" value="GLHYDRLASE15"/>
</dbReference>
<evidence type="ECO:0000256" key="9">
    <source>
        <dbReference type="ARBA" id="ARBA00033473"/>
    </source>
</evidence>
<comment type="caution">
    <text evidence="11">The sequence shown here is derived from an EMBL/GenBank/DDBJ whole genome shotgun (WGS) entry which is preliminary data.</text>
</comment>
<dbReference type="AlphaFoldDB" id="A0A0V1PZ58"/>
<keyword evidence="4" id="KW-0378">Hydrolase</keyword>
<dbReference type="GeneID" id="26839714"/>
<dbReference type="EMBL" id="LMYN01000050">
    <property type="protein sequence ID" value="KSA01560.1"/>
    <property type="molecule type" value="Genomic_DNA"/>
</dbReference>
<keyword evidence="12" id="KW-1185">Reference proteome</keyword>
<dbReference type="PANTHER" id="PTHR31616:SF9">
    <property type="entry name" value="GLUCOAMYLASE, INTRACELLULAR SPORULATION-SPECIFIC"/>
    <property type="match status" value="1"/>
</dbReference>
<dbReference type="EC" id="3.2.1.3" evidence="3"/>
<organism evidence="11 12">
    <name type="scientific">Debaryomyces fabryi</name>
    <dbReference type="NCBI Taxonomy" id="58627"/>
    <lineage>
        <taxon>Eukaryota</taxon>
        <taxon>Fungi</taxon>
        <taxon>Dikarya</taxon>
        <taxon>Ascomycota</taxon>
        <taxon>Saccharomycotina</taxon>
        <taxon>Pichiomycetes</taxon>
        <taxon>Debaryomycetaceae</taxon>
        <taxon>Debaryomyces</taxon>
    </lineage>
</organism>
<dbReference type="Proteomes" id="UP000054251">
    <property type="component" value="Unassembled WGS sequence"/>
</dbReference>
<sequence length="536" mass="62037">MLMANFAISYGLYVPRYDLHYLNTGVAEAVQKILSLNLFSNDNEEFYMLDNTENSEYEKWLVTQGNISFQGILNNIGGISEFLQENEVSEGAVIASPSKHKPDYFYQWVRDAALTIRSLVHYLEDNNLNNLRISSIIEKYIENNYHLQRLPNNLGSFDDDTRSGLGEPKFMPDCTAFNEHWGRPQNDGPGLRISTIVSYLNLIQKYKIQLSNTFLRDERFIYDEIIKPDLFYIVKNWKKESFDIWEEVNSIHFFTSMSQLRAIIDGLKLAKIYEVDNEFIDKLHEVLDSLKDFIEGEARFVIPSSLYIIETPSLFSSGKRSGLDAATLLASIHSHDLEVNEYSDVPFDVNDYHILNTINAMASDMRFRYPVNRDRIGKPSLGVALGRYPEDIYDGVGTSEGNPWFIATASAAEVIFKTVYKLLDSREDLVINKYNHEFFKSFITFEADDLEEFVIPYNSVRYNNALLNLFDFGDSFLKIIKDHVDGRGHMSEQFNKYTGYMQGAKDLTWSYSAFWNALRWRTKTLDILSFYNTKHT</sequence>
<evidence type="ECO:0000313" key="11">
    <source>
        <dbReference type="EMBL" id="KSA01560.1"/>
    </source>
</evidence>
<feature type="domain" description="GH15-like" evidence="10">
    <location>
        <begin position="71"/>
        <end position="517"/>
    </location>
</feature>
<proteinExistence type="inferred from homology"/>
<evidence type="ECO:0000256" key="7">
    <source>
        <dbReference type="ARBA" id="ARBA00023326"/>
    </source>
</evidence>
<dbReference type="OrthoDB" id="6123450at2759"/>
<evidence type="ECO:0000256" key="4">
    <source>
        <dbReference type="ARBA" id="ARBA00022801"/>
    </source>
</evidence>
<evidence type="ECO:0000256" key="1">
    <source>
        <dbReference type="ARBA" id="ARBA00001863"/>
    </source>
</evidence>
<dbReference type="PANTHER" id="PTHR31616">
    <property type="entry name" value="TREHALASE"/>
    <property type="match status" value="1"/>
</dbReference>
<comment type="catalytic activity">
    <reaction evidence="1">
        <text>Hydrolysis of terminal (1-&gt;4)-linked alpha-D-glucose residues successively from non-reducing ends of the chains with release of beta-D-glucose.</text>
        <dbReference type="EC" id="3.2.1.3"/>
    </reaction>
</comment>
<evidence type="ECO:0000256" key="8">
    <source>
        <dbReference type="ARBA" id="ARBA00033442"/>
    </source>
</evidence>
<dbReference type="GO" id="GO:0000324">
    <property type="term" value="C:fungal-type vacuole"/>
    <property type="evidence" value="ECO:0007669"/>
    <property type="project" value="TreeGrafter"/>
</dbReference>
<dbReference type="InterPro" id="IPR011613">
    <property type="entry name" value="GH15-like"/>
</dbReference>
<evidence type="ECO:0000256" key="6">
    <source>
        <dbReference type="ARBA" id="ARBA00023295"/>
    </source>
</evidence>
<keyword evidence="7" id="KW-0624">Polysaccharide degradation</keyword>
<reference evidence="11 12" key="1">
    <citation type="submission" date="2015-11" db="EMBL/GenBank/DDBJ databases">
        <title>The genome of Debaryomyces fabryi.</title>
        <authorList>
            <person name="Tafer H."/>
            <person name="Lopandic K."/>
        </authorList>
    </citation>
    <scope>NUCLEOTIDE SEQUENCE [LARGE SCALE GENOMIC DNA]</scope>
    <source>
        <strain evidence="11 12">CBS 789</strain>
    </source>
</reference>
<evidence type="ECO:0000313" key="12">
    <source>
        <dbReference type="Proteomes" id="UP000054251"/>
    </source>
</evidence>
<comment type="similarity">
    <text evidence="2">Belongs to the glycosyl hydrolase 15 family.</text>
</comment>
<accession>A0A0V1PZ58</accession>
<evidence type="ECO:0000256" key="2">
    <source>
        <dbReference type="ARBA" id="ARBA00006188"/>
    </source>
</evidence>
<dbReference type="InterPro" id="IPR008928">
    <property type="entry name" value="6-hairpin_glycosidase_sf"/>
</dbReference>
<name>A0A0V1PZ58_9ASCO</name>
<evidence type="ECO:0000256" key="3">
    <source>
        <dbReference type="ARBA" id="ARBA00012593"/>
    </source>
</evidence>
<keyword evidence="5" id="KW-0119">Carbohydrate metabolism</keyword>